<dbReference type="VEuPathDB" id="FungiDB:BD410DRAFT_845933"/>
<sequence>MPMSKPHIARARHFASGFGPKFSLSLLRLVVRARSVRYNHVPQERVPSLHRIADLLLKPMVPSALLFRPLNAGFAI</sequence>
<reference evidence="1 2" key="1">
    <citation type="submission" date="2018-06" db="EMBL/GenBank/DDBJ databases">
        <title>A transcriptomic atlas of mushroom development highlights an independent origin of complex multicellularity.</title>
        <authorList>
            <consortium name="DOE Joint Genome Institute"/>
            <person name="Krizsan K."/>
            <person name="Almasi E."/>
            <person name="Merenyi Z."/>
            <person name="Sahu N."/>
            <person name="Viragh M."/>
            <person name="Koszo T."/>
            <person name="Mondo S."/>
            <person name="Kiss B."/>
            <person name="Balint B."/>
            <person name="Kues U."/>
            <person name="Barry K."/>
            <person name="Hegedus J.C."/>
            <person name="Henrissat B."/>
            <person name="Johnson J."/>
            <person name="Lipzen A."/>
            <person name="Ohm R."/>
            <person name="Nagy I."/>
            <person name="Pangilinan J."/>
            <person name="Yan J."/>
            <person name="Xiong Y."/>
            <person name="Grigoriev I.V."/>
            <person name="Hibbett D.S."/>
            <person name="Nagy L.G."/>
        </authorList>
    </citation>
    <scope>NUCLEOTIDE SEQUENCE [LARGE SCALE GENOMIC DNA]</scope>
    <source>
        <strain evidence="1 2">SZMC22713</strain>
    </source>
</reference>
<name>A0A4Y7PJE7_9AGAM</name>
<gene>
    <name evidence="1" type="ORF">BD410DRAFT_845933</name>
</gene>
<organism evidence="1 2">
    <name type="scientific">Rickenella mellea</name>
    <dbReference type="NCBI Taxonomy" id="50990"/>
    <lineage>
        <taxon>Eukaryota</taxon>
        <taxon>Fungi</taxon>
        <taxon>Dikarya</taxon>
        <taxon>Basidiomycota</taxon>
        <taxon>Agaricomycotina</taxon>
        <taxon>Agaricomycetes</taxon>
        <taxon>Hymenochaetales</taxon>
        <taxon>Rickenellaceae</taxon>
        <taxon>Rickenella</taxon>
    </lineage>
</organism>
<dbReference type="Proteomes" id="UP000294933">
    <property type="component" value="Unassembled WGS sequence"/>
</dbReference>
<protein>
    <submittedName>
        <fullName evidence="1">Uncharacterized protein</fullName>
    </submittedName>
</protein>
<evidence type="ECO:0000313" key="1">
    <source>
        <dbReference type="EMBL" id="TDL14540.1"/>
    </source>
</evidence>
<dbReference type="EMBL" id="ML170328">
    <property type="protein sequence ID" value="TDL14540.1"/>
    <property type="molecule type" value="Genomic_DNA"/>
</dbReference>
<dbReference type="AlphaFoldDB" id="A0A4Y7PJE7"/>
<evidence type="ECO:0000313" key="2">
    <source>
        <dbReference type="Proteomes" id="UP000294933"/>
    </source>
</evidence>
<proteinExistence type="predicted"/>
<accession>A0A4Y7PJE7</accession>
<keyword evidence="2" id="KW-1185">Reference proteome</keyword>